<evidence type="ECO:0000313" key="8">
    <source>
        <dbReference type="EMBL" id="KAF4962338.1"/>
    </source>
</evidence>
<dbReference type="SUPFAM" id="SSF56024">
    <property type="entry name" value="Phospholipase D/nuclease"/>
    <property type="match status" value="2"/>
</dbReference>
<evidence type="ECO:0000256" key="5">
    <source>
        <dbReference type="ARBA" id="ARBA00023098"/>
    </source>
</evidence>
<dbReference type="Proteomes" id="UP000622797">
    <property type="component" value="Unassembled WGS sequence"/>
</dbReference>
<dbReference type="EMBL" id="JABEXW010000549">
    <property type="protein sequence ID" value="KAF4962338.1"/>
    <property type="molecule type" value="Genomic_DNA"/>
</dbReference>
<dbReference type="SMART" id="SM00155">
    <property type="entry name" value="PLDc"/>
    <property type="match status" value="2"/>
</dbReference>
<dbReference type="CDD" id="cd09138">
    <property type="entry name" value="PLDc_vPLD1_2_yPLD_like_1"/>
    <property type="match status" value="1"/>
</dbReference>
<feature type="compositionally biased region" description="Basic and acidic residues" evidence="6">
    <location>
        <begin position="186"/>
        <end position="198"/>
    </location>
</feature>
<reference evidence="8" key="1">
    <citation type="journal article" date="2020" name="BMC Genomics">
        <title>Correction to: Identification and distribution of gene clusters required for synthesis of sphingolipid metabolism inhibitors in diverse species of the filamentous fungus Fusarium.</title>
        <authorList>
            <person name="Kim H.S."/>
            <person name="Lohmar J.M."/>
            <person name="Busman M."/>
            <person name="Brown D.W."/>
            <person name="Naumann T.A."/>
            <person name="Divon H.H."/>
            <person name="Lysoe E."/>
            <person name="Uhlig S."/>
            <person name="Proctor R.H."/>
        </authorList>
    </citation>
    <scope>NUCLEOTIDE SEQUENCE</scope>
    <source>
        <strain evidence="8">NRRL 20472</strain>
    </source>
</reference>
<feature type="domain" description="PLD phosphodiesterase" evidence="7">
    <location>
        <begin position="369"/>
        <end position="397"/>
    </location>
</feature>
<feature type="compositionally biased region" description="Low complexity" evidence="6">
    <location>
        <begin position="92"/>
        <end position="127"/>
    </location>
</feature>
<evidence type="ECO:0000256" key="1">
    <source>
        <dbReference type="ARBA" id="ARBA00012027"/>
    </source>
</evidence>
<feature type="region of interest" description="Disordered" evidence="6">
    <location>
        <begin position="488"/>
        <end position="554"/>
    </location>
</feature>
<dbReference type="GO" id="GO:0004630">
    <property type="term" value="F:phospholipase D activity"/>
    <property type="evidence" value="ECO:0007669"/>
    <property type="project" value="UniProtKB-UniRule"/>
</dbReference>
<feature type="compositionally biased region" description="Low complexity" evidence="6">
    <location>
        <begin position="28"/>
        <end position="84"/>
    </location>
</feature>
<dbReference type="PROSITE" id="PS50035">
    <property type="entry name" value="PLD"/>
    <property type="match status" value="2"/>
</dbReference>
<dbReference type="OrthoDB" id="14911at2759"/>
<evidence type="ECO:0000256" key="6">
    <source>
        <dbReference type="SAM" id="MobiDB-lite"/>
    </source>
</evidence>
<dbReference type="Pfam" id="PF13091">
    <property type="entry name" value="PLDc_2"/>
    <property type="match status" value="1"/>
</dbReference>
<dbReference type="InterPro" id="IPR025202">
    <property type="entry name" value="PLD-like_dom"/>
</dbReference>
<accession>A0A8H4TQL5</accession>
<dbReference type="PANTHER" id="PTHR18896">
    <property type="entry name" value="PHOSPHOLIPASE D"/>
    <property type="match status" value="1"/>
</dbReference>
<feature type="compositionally biased region" description="Basic and acidic residues" evidence="6">
    <location>
        <begin position="735"/>
        <end position="749"/>
    </location>
</feature>
<dbReference type="GO" id="GO:0009395">
    <property type="term" value="P:phospholipid catabolic process"/>
    <property type="evidence" value="ECO:0007669"/>
    <property type="project" value="TreeGrafter"/>
</dbReference>
<feature type="compositionally biased region" description="Basic and acidic residues" evidence="6">
    <location>
        <begin position="906"/>
        <end position="932"/>
    </location>
</feature>
<feature type="compositionally biased region" description="Basic and acidic residues" evidence="6">
    <location>
        <begin position="488"/>
        <end position="498"/>
    </location>
</feature>
<dbReference type="AlphaFoldDB" id="A0A8H4TQL5"/>
<feature type="compositionally biased region" description="Basic and acidic residues" evidence="6">
    <location>
        <begin position="885"/>
        <end position="897"/>
    </location>
</feature>
<comment type="caution">
    <text evidence="8">The sequence shown here is derived from an EMBL/GenBank/DDBJ whole genome shotgun (WGS) entry which is preliminary data.</text>
</comment>
<dbReference type="Gene3D" id="3.30.870.10">
    <property type="entry name" value="Endonuclease Chain A"/>
    <property type="match status" value="3"/>
</dbReference>
<evidence type="ECO:0000259" key="7">
    <source>
        <dbReference type="PROSITE" id="PS50035"/>
    </source>
</evidence>
<evidence type="ECO:0000256" key="3">
    <source>
        <dbReference type="ARBA" id="ARBA00022801"/>
    </source>
</evidence>
<dbReference type="InterPro" id="IPR001736">
    <property type="entry name" value="PLipase_D/transphosphatidylase"/>
</dbReference>
<dbReference type="CDD" id="cd09141">
    <property type="entry name" value="PLDc_vPLD1_2_yPLD_like_2"/>
    <property type="match status" value="1"/>
</dbReference>
<dbReference type="PANTHER" id="PTHR18896:SF186">
    <property type="entry name" value="PHOSPHOLIPASE D"/>
    <property type="match status" value="1"/>
</dbReference>
<dbReference type="EC" id="3.1.4.4" evidence="1"/>
<dbReference type="GO" id="GO:0006654">
    <property type="term" value="P:phosphatidic acid biosynthetic process"/>
    <property type="evidence" value="ECO:0007669"/>
    <property type="project" value="InterPro"/>
</dbReference>
<feature type="compositionally biased region" description="Low complexity" evidence="6">
    <location>
        <begin position="839"/>
        <end position="850"/>
    </location>
</feature>
<protein>
    <recommendedName>
        <fullName evidence="1">phospholipase D</fullName>
        <ecNumber evidence="1">3.1.4.4</ecNumber>
    </recommendedName>
</protein>
<evidence type="ECO:0000256" key="2">
    <source>
        <dbReference type="ARBA" id="ARBA00022737"/>
    </source>
</evidence>
<feature type="region of interest" description="Disordered" evidence="6">
    <location>
        <begin position="708"/>
        <end position="965"/>
    </location>
</feature>
<feature type="compositionally biased region" description="Basic and acidic residues" evidence="6">
    <location>
        <begin position="764"/>
        <end position="793"/>
    </location>
</feature>
<reference evidence="8" key="2">
    <citation type="submission" date="2020-05" db="EMBL/GenBank/DDBJ databases">
        <authorList>
            <person name="Kim H.-S."/>
            <person name="Proctor R.H."/>
            <person name="Brown D.W."/>
        </authorList>
    </citation>
    <scope>NUCLEOTIDE SEQUENCE</scope>
    <source>
        <strain evidence="8">NRRL 20472</strain>
    </source>
</reference>
<keyword evidence="9" id="KW-1185">Reference proteome</keyword>
<feature type="compositionally biased region" description="Low complexity" evidence="6">
    <location>
        <begin position="167"/>
        <end position="176"/>
    </location>
</feature>
<evidence type="ECO:0000256" key="4">
    <source>
        <dbReference type="ARBA" id="ARBA00022963"/>
    </source>
</evidence>
<proteinExistence type="predicted"/>
<name>A0A8H4TQL5_9HYPO</name>
<feature type="domain" description="PLD phosphodiesterase" evidence="7">
    <location>
        <begin position="1007"/>
        <end position="1034"/>
    </location>
</feature>
<dbReference type="InterPro" id="IPR015679">
    <property type="entry name" value="PLipase_D_fam"/>
</dbReference>
<keyword evidence="5" id="KW-0443">Lipid metabolism</keyword>
<keyword evidence="2" id="KW-0677">Repeat</keyword>
<dbReference type="GO" id="GO:0035556">
    <property type="term" value="P:intracellular signal transduction"/>
    <property type="evidence" value="ECO:0007669"/>
    <property type="project" value="InterPro"/>
</dbReference>
<evidence type="ECO:0000313" key="9">
    <source>
        <dbReference type="Proteomes" id="UP000622797"/>
    </source>
</evidence>
<feature type="region of interest" description="Disordered" evidence="6">
    <location>
        <begin position="1"/>
        <end position="198"/>
    </location>
</feature>
<sequence>MDFFKKVGEHVENALSGKDDDDDKHHSQSQSQSQSHGGQSQQSQGSQSQHYQGGSGHSQSYGQSQEGYDQYGNQSQSYSNQSQYGGQGQYGGQSQSYGNQSQSYGGHDQSYGGQSQQYQGDSGHSQGYQGGNGHSQSYGQPQEGYNQYGSQSSYSNQGQQYQGGGNQSYQGGNQSYQGGGNQSHQEGGKKPHDDDHPHDAAAQYLERQQAVNRYHSFAAESKGNVKWYVDGASYFWAVSEALEQARESVFILDWWLSPELYLRRPPAKNEQYRLDRMLQAAAERGVQVYIIVYKEVEAALTLNSSHTRTALEALHKNIHVFRHPDHYPTGYDLQKELGKSIKALTNFDLAKASGDAIKAVYGTAGDVVLYWAHHEKLLVIDNGRLGFMGGLDMCFGRWDTSSHPIADAHPGNLDAIIFPGQDYNNARVYDFADVKDWDQNKLDRTKSSRMGWSDVALSMNGPITRDMVDHFIDRWNFIFKDKYKEKNPGKYHKLEAPPRDTSGSGERGSRGEDDYLGGLTEQFSRGMSRLRSFGGGEESHDRDRGQTSQDGGDMPRIQMIRSCAEWSSGHPLEHSIANAYIQAIGEAKHFIYIENQFFITATDDKQKPVKNKIGAALVERVIRADHEGQPFHVWVLMPAVPAFAGDLHDDGALGTRAIMEFQYDSISRGGYSIIEKLRKAGIRDTSRYIGFYNLRNFDRINVSKTMAEAEARTGVSYEDARKERDRELGGYPDEGSGRTAREEYQESRGDFSSSRQGGGYQRQEYGDRSERDDYRQDRQGGYSDNRRQDDDYRGGQSDSRYGGGRDRDDYQRDDSYGSRPGRDPYSHPGADPRFAGRPQQQEYQGGYSQQGYGGGSQGDEYGGGYSQQSYGGRPDYGEYGGTRPDAGHGGRHDHDPYQHPQADPRFSGRQEPDRYQGDSDSRYDDRPQRQEHQGGYSGSSNYDNRPQRQEQQGGRTDPYDRYQQGASKVGDHTLDTISACYMDQGPKVTDLRWDGNPEDEIGAFVSEELYIHSKLLIADDRLVICGSANLNDRSQLGDHDSEIAVVIEDPTPVESYMNGRPYTASRFAASLRRYLFRKHLGLIPDQRWDQPNQNWTPIDRDPNNYDWGSPADQLVRDPMHPDFHRLWTNTARVNTETFDRAFHPVPTNEVKTWKEYDTFFSQHFIIPGKKDQDVKAEIKKGKVEYGHIVQSEFPGGVQEVKQWLSRIRGTLVEMPLDFLVEAGDIAKEGLTLNSLTDELYT</sequence>
<organism evidence="8 9">
    <name type="scientific">Fusarium sarcochroum</name>
    <dbReference type="NCBI Taxonomy" id="1208366"/>
    <lineage>
        <taxon>Eukaryota</taxon>
        <taxon>Fungi</taxon>
        <taxon>Dikarya</taxon>
        <taxon>Ascomycota</taxon>
        <taxon>Pezizomycotina</taxon>
        <taxon>Sordariomycetes</taxon>
        <taxon>Hypocreomycetidae</taxon>
        <taxon>Hypocreales</taxon>
        <taxon>Nectriaceae</taxon>
        <taxon>Fusarium</taxon>
        <taxon>Fusarium lateritium species complex</taxon>
    </lineage>
</organism>
<dbReference type="FunFam" id="3.30.870.10:FF:000032">
    <property type="entry name" value="Phospholipase"/>
    <property type="match status" value="1"/>
</dbReference>
<gene>
    <name evidence="8" type="ORF">FSARC_9581</name>
</gene>
<feature type="compositionally biased region" description="Basic and acidic residues" evidence="6">
    <location>
        <begin position="1"/>
        <end position="12"/>
    </location>
</feature>
<feature type="compositionally biased region" description="Low complexity" evidence="6">
    <location>
        <begin position="144"/>
        <end position="160"/>
    </location>
</feature>
<feature type="compositionally biased region" description="Polar residues" evidence="6">
    <location>
        <begin position="938"/>
        <end position="954"/>
    </location>
</feature>
<feature type="compositionally biased region" description="Gly residues" evidence="6">
    <location>
        <begin position="851"/>
        <end position="865"/>
    </location>
</feature>
<feature type="compositionally biased region" description="Basic and acidic residues" evidence="6">
    <location>
        <begin position="803"/>
        <end position="825"/>
    </location>
</feature>
<keyword evidence="4" id="KW-0442">Lipid degradation</keyword>
<feature type="compositionally biased region" description="Basic and acidic residues" evidence="6">
    <location>
        <begin position="718"/>
        <end position="728"/>
    </location>
</feature>
<keyword evidence="3" id="KW-0378">Hydrolase</keyword>